<evidence type="ECO:0000256" key="1">
    <source>
        <dbReference type="SAM" id="MobiDB-lite"/>
    </source>
</evidence>
<protein>
    <submittedName>
        <fullName evidence="3">Putative heme/steroid binding protein</fullName>
    </submittedName>
</protein>
<dbReference type="InterPro" id="IPR036400">
    <property type="entry name" value="Cyt_B5-like_heme/steroid_sf"/>
</dbReference>
<keyword evidence="4" id="KW-1185">Reference proteome</keyword>
<sequence>MRKRKQDFLLSSVYRNILYYQNMVQRSMNPEQKEYYTNLLNREKLWMDYLREEQGLKVNSRNPMINSVDSDNVGGNTTNEDITAPQMTEPDTDTSVPRTFTVEELAMYNGENGNPPYVAVNGIVYDLSSKIVWRQGNHFGLKAGKDLTAEFQRCHQGILTRLQQLPQVGILIQ</sequence>
<evidence type="ECO:0000313" key="4">
    <source>
        <dbReference type="Proteomes" id="UP000273083"/>
    </source>
</evidence>
<proteinExistence type="predicted"/>
<dbReference type="Gene3D" id="3.10.120.10">
    <property type="entry name" value="Cytochrome b5-like heme/steroid binding domain"/>
    <property type="match status" value="1"/>
</dbReference>
<dbReference type="SMART" id="SM01117">
    <property type="entry name" value="Cyt-b5"/>
    <property type="match status" value="1"/>
</dbReference>
<reference evidence="3 4" key="1">
    <citation type="submission" date="2018-11" db="EMBL/GenBank/DDBJ databases">
        <title>Genomic Encyclopedia of Type Strains, Phase IV (KMG-IV): sequencing the most valuable type-strain genomes for metagenomic binning, comparative biology and taxonomic classification.</title>
        <authorList>
            <person name="Goeker M."/>
        </authorList>
    </citation>
    <scope>NUCLEOTIDE SEQUENCE [LARGE SCALE GENOMIC DNA]</scope>
    <source>
        <strain evidence="3 4">DSM 26537</strain>
    </source>
</reference>
<accession>A0A3N1XQ58</accession>
<comment type="caution">
    <text evidence="3">The sequence shown here is derived from an EMBL/GenBank/DDBJ whole genome shotgun (WGS) entry which is preliminary data.</text>
</comment>
<dbReference type="Pfam" id="PF00173">
    <property type="entry name" value="Cyt-b5"/>
    <property type="match status" value="1"/>
</dbReference>
<dbReference type="InterPro" id="IPR001199">
    <property type="entry name" value="Cyt_B5-like_heme/steroid-bd"/>
</dbReference>
<feature type="domain" description="Cytochrome b5 heme-binding" evidence="2">
    <location>
        <begin position="100"/>
        <end position="172"/>
    </location>
</feature>
<organism evidence="3 4">
    <name type="scientific">Mobilisporobacter senegalensis</name>
    <dbReference type="NCBI Taxonomy" id="1329262"/>
    <lineage>
        <taxon>Bacteria</taxon>
        <taxon>Bacillati</taxon>
        <taxon>Bacillota</taxon>
        <taxon>Clostridia</taxon>
        <taxon>Lachnospirales</taxon>
        <taxon>Lachnospiraceae</taxon>
        <taxon>Mobilisporobacter</taxon>
    </lineage>
</organism>
<dbReference type="Proteomes" id="UP000273083">
    <property type="component" value="Unassembled WGS sequence"/>
</dbReference>
<dbReference type="EMBL" id="RJVG01000007">
    <property type="protein sequence ID" value="ROR27232.1"/>
    <property type="molecule type" value="Genomic_DNA"/>
</dbReference>
<evidence type="ECO:0000313" key="3">
    <source>
        <dbReference type="EMBL" id="ROR27232.1"/>
    </source>
</evidence>
<dbReference type="AlphaFoldDB" id="A0A3N1XQ58"/>
<feature type="compositionally biased region" description="Polar residues" evidence="1">
    <location>
        <begin position="61"/>
        <end position="81"/>
    </location>
</feature>
<dbReference type="SUPFAM" id="SSF55856">
    <property type="entry name" value="Cytochrome b5-like heme/steroid binding domain"/>
    <property type="match status" value="1"/>
</dbReference>
<name>A0A3N1XQ58_9FIRM</name>
<gene>
    <name evidence="3" type="ORF">EDD66_107146</name>
</gene>
<feature type="region of interest" description="Disordered" evidence="1">
    <location>
        <begin position="61"/>
        <end position="95"/>
    </location>
</feature>
<dbReference type="RefSeq" id="WP_243115352.1">
    <property type="nucleotide sequence ID" value="NZ_RJVG01000007.1"/>
</dbReference>
<evidence type="ECO:0000259" key="2">
    <source>
        <dbReference type="SMART" id="SM01117"/>
    </source>
</evidence>